<name>A0ABD0VE65_DENTH</name>
<dbReference type="Proteomes" id="UP001552299">
    <property type="component" value="Unassembled WGS sequence"/>
</dbReference>
<protein>
    <submittedName>
        <fullName evidence="2">Uncharacterized protein</fullName>
    </submittedName>
</protein>
<reference evidence="2 3" key="1">
    <citation type="journal article" date="2024" name="Plant Biotechnol. J.">
        <title>Dendrobium thyrsiflorum genome and its molecular insights into genes involved in important horticultural traits.</title>
        <authorList>
            <person name="Chen B."/>
            <person name="Wang J.Y."/>
            <person name="Zheng P.J."/>
            <person name="Li K.L."/>
            <person name="Liang Y.M."/>
            <person name="Chen X.F."/>
            <person name="Zhang C."/>
            <person name="Zhao X."/>
            <person name="He X."/>
            <person name="Zhang G.Q."/>
            <person name="Liu Z.J."/>
            <person name="Xu Q."/>
        </authorList>
    </citation>
    <scope>NUCLEOTIDE SEQUENCE [LARGE SCALE GENOMIC DNA]</scope>
    <source>
        <strain evidence="2">GZMU011</strain>
    </source>
</reference>
<evidence type="ECO:0000313" key="2">
    <source>
        <dbReference type="EMBL" id="KAL0922988.1"/>
    </source>
</evidence>
<organism evidence="2 3">
    <name type="scientific">Dendrobium thyrsiflorum</name>
    <name type="common">Pinecone-like raceme dendrobium</name>
    <name type="synonym">Orchid</name>
    <dbReference type="NCBI Taxonomy" id="117978"/>
    <lineage>
        <taxon>Eukaryota</taxon>
        <taxon>Viridiplantae</taxon>
        <taxon>Streptophyta</taxon>
        <taxon>Embryophyta</taxon>
        <taxon>Tracheophyta</taxon>
        <taxon>Spermatophyta</taxon>
        <taxon>Magnoliopsida</taxon>
        <taxon>Liliopsida</taxon>
        <taxon>Asparagales</taxon>
        <taxon>Orchidaceae</taxon>
        <taxon>Epidendroideae</taxon>
        <taxon>Malaxideae</taxon>
        <taxon>Dendrobiinae</taxon>
        <taxon>Dendrobium</taxon>
    </lineage>
</organism>
<gene>
    <name evidence="2" type="ORF">M5K25_007027</name>
</gene>
<feature type="region of interest" description="Disordered" evidence="1">
    <location>
        <begin position="1"/>
        <end position="22"/>
    </location>
</feature>
<accession>A0ABD0VE65</accession>
<evidence type="ECO:0000313" key="3">
    <source>
        <dbReference type="Proteomes" id="UP001552299"/>
    </source>
</evidence>
<keyword evidence="3" id="KW-1185">Reference proteome</keyword>
<dbReference type="AlphaFoldDB" id="A0ABD0VE65"/>
<proteinExistence type="predicted"/>
<comment type="caution">
    <text evidence="2">The sequence shown here is derived from an EMBL/GenBank/DDBJ whole genome shotgun (WGS) entry which is preliminary data.</text>
</comment>
<evidence type="ECO:0000256" key="1">
    <source>
        <dbReference type="SAM" id="MobiDB-lite"/>
    </source>
</evidence>
<dbReference type="EMBL" id="JANQDX010000006">
    <property type="protein sequence ID" value="KAL0922988.1"/>
    <property type="molecule type" value="Genomic_DNA"/>
</dbReference>
<sequence length="222" mass="25717">MKSKYSKKRAKIKKPKKKKKITQRAINSLGEYHQTTRRPIKLGDFMRELKIDENEEEADDKLLPTEICRVISDDFESTGEYPDATMADSEENTLLNKYESDEGLTSQTNFQEVNNIKELVIFYVHPHRKKGGPGRLFYKGGEHKEEVNRDWFYRLVDSGELIPTRMPSMGSIFLHSSSLKPEWAYEFIDIYPFAKPAKARSKGKKACKSPDKSVETNKLIFN</sequence>